<evidence type="ECO:0000313" key="6">
    <source>
        <dbReference type="EMBL" id="KGM00746.1"/>
    </source>
</evidence>
<evidence type="ECO:0000256" key="3">
    <source>
        <dbReference type="ARBA" id="ARBA00023163"/>
    </source>
</evidence>
<dbReference type="Pfam" id="PF00440">
    <property type="entry name" value="TetR_N"/>
    <property type="match status" value="1"/>
</dbReference>
<dbReference type="PRINTS" id="PR00455">
    <property type="entry name" value="HTHTETR"/>
</dbReference>
<keyword evidence="1" id="KW-0805">Transcription regulation</keyword>
<dbReference type="Gene3D" id="1.10.357.10">
    <property type="entry name" value="Tetracycline Repressor, domain 2"/>
    <property type="match status" value="1"/>
</dbReference>
<evidence type="ECO:0000256" key="1">
    <source>
        <dbReference type="ARBA" id="ARBA00023015"/>
    </source>
</evidence>
<dbReference type="PROSITE" id="PS50977">
    <property type="entry name" value="HTH_TETR_2"/>
    <property type="match status" value="1"/>
</dbReference>
<dbReference type="PANTHER" id="PTHR47506">
    <property type="entry name" value="TRANSCRIPTIONAL REGULATORY PROTEIN"/>
    <property type="match status" value="1"/>
</dbReference>
<evidence type="ECO:0000259" key="5">
    <source>
        <dbReference type="PROSITE" id="PS50977"/>
    </source>
</evidence>
<dbReference type="InterPro" id="IPR001647">
    <property type="entry name" value="HTH_TetR"/>
</dbReference>
<dbReference type="AlphaFoldDB" id="A0A0A0B644"/>
<dbReference type="EMBL" id="AXNT01000169">
    <property type="protein sequence ID" value="KGM00746.1"/>
    <property type="molecule type" value="Genomic_DNA"/>
</dbReference>
<evidence type="ECO:0000256" key="4">
    <source>
        <dbReference type="PROSITE-ProRule" id="PRU00335"/>
    </source>
</evidence>
<accession>A0A0A0B644</accession>
<dbReference type="Proteomes" id="UP000029833">
    <property type="component" value="Unassembled WGS sequence"/>
</dbReference>
<dbReference type="STRING" id="1408250.Q760_06200"/>
<dbReference type="InterPro" id="IPR009057">
    <property type="entry name" value="Homeodomain-like_sf"/>
</dbReference>
<dbReference type="PANTHER" id="PTHR47506:SF6">
    <property type="entry name" value="HTH-TYPE TRANSCRIPTIONAL REPRESSOR NEMR"/>
    <property type="match status" value="1"/>
</dbReference>
<keyword evidence="7" id="KW-1185">Reference proteome</keyword>
<reference evidence="6 7" key="1">
    <citation type="submission" date="2013-10" db="EMBL/GenBank/DDBJ databases">
        <authorList>
            <person name="Wang G."/>
            <person name="Zhuang W."/>
        </authorList>
    </citation>
    <scope>NUCLEOTIDE SEQUENCE [LARGE SCALE GENOMIC DNA]</scope>
    <source>
        <strain evidence="6 7">DSM 20118</strain>
    </source>
</reference>
<feature type="domain" description="HTH tetR-type" evidence="5">
    <location>
        <begin position="2"/>
        <end position="62"/>
    </location>
</feature>
<name>A0A0A0B644_9CELL</name>
<keyword evidence="2 4" id="KW-0238">DNA-binding</keyword>
<dbReference type="OrthoDB" id="3474596at2"/>
<dbReference type="InterPro" id="IPR036271">
    <property type="entry name" value="Tet_transcr_reg_TetR-rel_C_sf"/>
</dbReference>
<comment type="caution">
    <text evidence="6">The sequence shown here is derived from an EMBL/GenBank/DDBJ whole genome shotgun (WGS) entry which is preliminary data.</text>
</comment>
<proteinExistence type="predicted"/>
<gene>
    <name evidence="6" type="ORF">Q760_06200</name>
</gene>
<keyword evidence="3" id="KW-0804">Transcription</keyword>
<dbReference type="SUPFAM" id="SSF46689">
    <property type="entry name" value="Homeodomain-like"/>
    <property type="match status" value="1"/>
</dbReference>
<organism evidence="6 7">
    <name type="scientific">Cellulomonas cellasea DSM 20118</name>
    <dbReference type="NCBI Taxonomy" id="1408250"/>
    <lineage>
        <taxon>Bacteria</taxon>
        <taxon>Bacillati</taxon>
        <taxon>Actinomycetota</taxon>
        <taxon>Actinomycetes</taxon>
        <taxon>Micrococcales</taxon>
        <taxon>Cellulomonadaceae</taxon>
        <taxon>Cellulomonas</taxon>
    </lineage>
</organism>
<evidence type="ECO:0000256" key="2">
    <source>
        <dbReference type="ARBA" id="ARBA00023125"/>
    </source>
</evidence>
<dbReference type="RefSeq" id="WP_034634612.1">
    <property type="nucleotide sequence ID" value="NZ_AXNT01000169.1"/>
</dbReference>
<dbReference type="GO" id="GO:0003677">
    <property type="term" value="F:DNA binding"/>
    <property type="evidence" value="ECO:0007669"/>
    <property type="project" value="UniProtKB-UniRule"/>
</dbReference>
<feature type="DNA-binding region" description="H-T-H motif" evidence="4">
    <location>
        <begin position="25"/>
        <end position="44"/>
    </location>
</feature>
<protein>
    <submittedName>
        <fullName evidence="6">TetR family transcriptional regulator</fullName>
    </submittedName>
</protein>
<dbReference type="SUPFAM" id="SSF48498">
    <property type="entry name" value="Tetracyclin repressor-like, C-terminal domain"/>
    <property type="match status" value="1"/>
</dbReference>
<evidence type="ECO:0000313" key="7">
    <source>
        <dbReference type="Proteomes" id="UP000029833"/>
    </source>
</evidence>
<sequence length="207" mass="21654">MNPTKAKLLTATAQVLREDGFAALSARTIATRAGVNQALVFYHFGTVAELVDAATRQAADESADRYREAFAGVTSVGALLALGRELHERERAAGNVAMMAQLMSGAQGSPELAAAARYAMDRWTREIEAVLGRVLADNPLAGVLDPAGLARAVSAGFLGLELYEGVDPAGAEQALATLERLAVAVDVVGDLGPVARRALRSRVKNLA</sequence>